<evidence type="ECO:0000256" key="1">
    <source>
        <dbReference type="SAM" id="Phobius"/>
    </source>
</evidence>
<evidence type="ECO:0000313" key="2">
    <source>
        <dbReference type="EMBL" id="MFC5630789.1"/>
    </source>
</evidence>
<dbReference type="EMBL" id="JBHSOJ010000016">
    <property type="protein sequence ID" value="MFC5630789.1"/>
    <property type="molecule type" value="Genomic_DNA"/>
</dbReference>
<feature type="transmembrane region" description="Helical" evidence="1">
    <location>
        <begin position="12"/>
        <end position="30"/>
    </location>
</feature>
<dbReference type="Pfam" id="PF12459">
    <property type="entry name" value="DltX"/>
    <property type="match status" value="1"/>
</dbReference>
<comment type="caution">
    <text evidence="2">The sequence shown here is derived from an EMBL/GenBank/DDBJ whole genome shotgun (WGS) entry which is preliminary data.</text>
</comment>
<dbReference type="InterPro" id="IPR021008">
    <property type="entry name" value="DltX"/>
</dbReference>
<gene>
    <name evidence="2" type="ORF">ACFPQ3_04125</name>
</gene>
<accession>A0ABW0UEQ3</accession>
<reference evidence="3" key="1">
    <citation type="journal article" date="2019" name="Int. J. Syst. Evol. Microbiol.">
        <title>The Global Catalogue of Microorganisms (GCM) 10K type strain sequencing project: providing services to taxonomists for standard genome sequencing and annotation.</title>
        <authorList>
            <consortium name="The Broad Institute Genomics Platform"/>
            <consortium name="The Broad Institute Genome Sequencing Center for Infectious Disease"/>
            <person name="Wu L."/>
            <person name="Ma J."/>
        </authorList>
    </citation>
    <scope>NUCLEOTIDE SEQUENCE [LARGE SCALE GENOMIC DNA]</scope>
    <source>
        <strain evidence="3">DT43</strain>
    </source>
</reference>
<evidence type="ECO:0000313" key="3">
    <source>
        <dbReference type="Proteomes" id="UP001596110"/>
    </source>
</evidence>
<name>A0ABW0UEQ3_9STRE</name>
<keyword evidence="1" id="KW-1133">Transmembrane helix</keyword>
<keyword evidence="3" id="KW-1185">Reference proteome</keyword>
<organism evidence="2 3">
    <name type="scientific">Streptococcus caledonicus</name>
    <dbReference type="NCBI Taxonomy" id="2614158"/>
    <lineage>
        <taxon>Bacteria</taxon>
        <taxon>Bacillati</taxon>
        <taxon>Bacillota</taxon>
        <taxon>Bacilli</taxon>
        <taxon>Lactobacillales</taxon>
        <taxon>Streptococcaceae</taxon>
        <taxon>Streptococcus</taxon>
    </lineage>
</organism>
<dbReference type="Proteomes" id="UP001596110">
    <property type="component" value="Unassembled WGS sequence"/>
</dbReference>
<protein>
    <submittedName>
        <fullName evidence="2">Teichoic acid D-Ala incorporation-associated protein DltX</fullName>
    </submittedName>
</protein>
<sequence>MRNLYRFMVRTFFYAVIILILIYLFSYLGQNQGNFVYNEF</sequence>
<proteinExistence type="predicted"/>
<keyword evidence="1" id="KW-0812">Transmembrane</keyword>
<dbReference type="RefSeq" id="WP_156805660.1">
    <property type="nucleotide sequence ID" value="NZ_JBHSOJ010000016.1"/>
</dbReference>
<keyword evidence="1" id="KW-0472">Membrane</keyword>